<evidence type="ECO:0000256" key="1">
    <source>
        <dbReference type="SAM" id="Coils"/>
    </source>
</evidence>
<keyword evidence="3" id="KW-1133">Transmembrane helix</keyword>
<sequence length="187" mass="20875">MMYLKKKSISIISLILLIAIAFVINYTYQNESNKVTGNKNQVTNTSQTEKSKSLNTSSTNTSSKALSGSLTSGLFASYREEREVNRSRSLDALKEIVNNKNTTKETRDQAQNQIIKLTEVTQKEMAIENLIKAKGFQDAVVLIDNDTANVIVQADKLSEQEVAQIQDIVTRQTGISIDNIKIMNRIN</sequence>
<dbReference type="InterPro" id="IPR038503">
    <property type="entry name" value="SpoIIIAH_sf"/>
</dbReference>
<dbReference type="Pfam" id="PF12685">
    <property type="entry name" value="SpoIIIAH"/>
    <property type="match status" value="1"/>
</dbReference>
<evidence type="ECO:0000256" key="2">
    <source>
        <dbReference type="SAM" id="MobiDB-lite"/>
    </source>
</evidence>
<feature type="compositionally biased region" description="Polar residues" evidence="2">
    <location>
        <begin position="34"/>
        <end position="48"/>
    </location>
</feature>
<accession>A0A974Y2V0</accession>
<evidence type="ECO:0000313" key="4">
    <source>
        <dbReference type="EMBL" id="QSZ26511.1"/>
    </source>
</evidence>
<gene>
    <name evidence="4" type="ORF">ACETAC_06205</name>
</gene>
<dbReference type="AlphaFoldDB" id="A0A974Y2V0"/>
<dbReference type="Proteomes" id="UP000671913">
    <property type="component" value="Chromosome"/>
</dbReference>
<protein>
    <submittedName>
        <fullName evidence="4">SpoIIIAH-like family protein</fullName>
    </submittedName>
</protein>
<feature type="coiled-coil region" evidence="1">
    <location>
        <begin position="93"/>
        <end position="120"/>
    </location>
</feature>
<dbReference type="EMBL" id="CP060096">
    <property type="protein sequence ID" value="QSZ26511.1"/>
    <property type="molecule type" value="Genomic_DNA"/>
</dbReference>
<evidence type="ECO:0000313" key="5">
    <source>
        <dbReference type="Proteomes" id="UP000671913"/>
    </source>
</evidence>
<dbReference type="Gene3D" id="1.10.287.4300">
    <property type="entry name" value="Stage III sporulation protein AH-like"/>
    <property type="match status" value="1"/>
</dbReference>
<organism evidence="4 5">
    <name type="scientific">Aceticella autotrophica</name>
    <dbReference type="NCBI Taxonomy" id="2755338"/>
    <lineage>
        <taxon>Bacteria</taxon>
        <taxon>Bacillati</taxon>
        <taxon>Bacillota</taxon>
        <taxon>Clostridia</taxon>
        <taxon>Thermoanaerobacterales</taxon>
        <taxon>Thermoanaerobacteraceae</taxon>
        <taxon>Aceticella</taxon>
    </lineage>
</organism>
<reference evidence="4" key="1">
    <citation type="submission" date="2020-08" db="EMBL/GenBank/DDBJ databases">
        <title>Genomic insights into the carbon and energy metabolism of the first obligate autotrophic acetogenic bacterium Aceticella autotrophica gen. nov., sp. nov.</title>
        <authorList>
            <person name="Toshchakov S.V."/>
            <person name="Elcheninov A.G."/>
            <person name="Kublanov I.V."/>
            <person name="Frolov E.N."/>
            <person name="Lebedinsky A.V."/>
        </authorList>
    </citation>
    <scope>NUCLEOTIDE SEQUENCE</scope>
    <source>
        <strain evidence="4">3443-3Ac</strain>
    </source>
</reference>
<keyword evidence="3" id="KW-0472">Membrane</keyword>
<keyword evidence="5" id="KW-1185">Reference proteome</keyword>
<keyword evidence="3" id="KW-0812">Transmembrane</keyword>
<name>A0A974Y2V0_9THEO</name>
<keyword evidence="1" id="KW-0175">Coiled coil</keyword>
<evidence type="ECO:0000256" key="3">
    <source>
        <dbReference type="SAM" id="Phobius"/>
    </source>
</evidence>
<dbReference type="InterPro" id="IPR024232">
    <property type="entry name" value="SpoIIIAH"/>
</dbReference>
<proteinExistence type="predicted"/>
<feature type="compositionally biased region" description="Low complexity" evidence="2">
    <location>
        <begin position="53"/>
        <end position="67"/>
    </location>
</feature>
<feature type="transmembrane region" description="Helical" evidence="3">
    <location>
        <begin position="9"/>
        <end position="28"/>
    </location>
</feature>
<dbReference type="KEGG" id="aaut:ACETAC_06205"/>
<feature type="region of interest" description="Disordered" evidence="2">
    <location>
        <begin position="34"/>
        <end position="67"/>
    </location>
</feature>